<sequence length="272" mass="31380">MPLTIEDHRQVMREFIELYKLSSCLWRVKSKEYYDRAKRGAAYKKLVEKLKEIEPAANKDAVVKKINNLRCNVRKEKKKHEQSVQSAATADDIYHPKLWYYHLFDFLNDQETPKESPEANLDSDEMSYEIHPAQETDNSHVDDEPNSPSYQNLSQIDNAGSSTGSDHVQCTPGQTKNFTSQLKLSKRRRSQNSLNNDALVSMQDHFKRPYTHEDRFDILGKSVAMKLREVDKRQSLIAEKIINDVIFEAELGNLSLEQGSSAFHSLWSTSNL</sequence>
<protein>
    <recommendedName>
        <fullName evidence="2">MADF domain-containing protein</fullName>
    </recommendedName>
</protein>
<dbReference type="EMBL" id="JBDJPC010000010">
    <property type="protein sequence ID" value="KAL1490760.1"/>
    <property type="molecule type" value="Genomic_DNA"/>
</dbReference>
<dbReference type="AlphaFoldDB" id="A0ABD1E853"/>
<dbReference type="PANTHER" id="PTHR21505:SF8">
    <property type="entry name" value="DPT-YFP REPRESSOR BY OVEREXPRESSION, ISOFORM D-RELATED"/>
    <property type="match status" value="1"/>
</dbReference>
<dbReference type="PROSITE" id="PS51029">
    <property type="entry name" value="MADF"/>
    <property type="match status" value="1"/>
</dbReference>
<comment type="caution">
    <text evidence="3">The sequence shown here is derived from an EMBL/GenBank/DDBJ whole genome shotgun (WGS) entry which is preliminary data.</text>
</comment>
<evidence type="ECO:0000313" key="4">
    <source>
        <dbReference type="Proteomes" id="UP001566132"/>
    </source>
</evidence>
<organism evidence="3 4">
    <name type="scientific">Hypothenemus hampei</name>
    <name type="common">Coffee berry borer</name>
    <dbReference type="NCBI Taxonomy" id="57062"/>
    <lineage>
        <taxon>Eukaryota</taxon>
        <taxon>Metazoa</taxon>
        <taxon>Ecdysozoa</taxon>
        <taxon>Arthropoda</taxon>
        <taxon>Hexapoda</taxon>
        <taxon>Insecta</taxon>
        <taxon>Pterygota</taxon>
        <taxon>Neoptera</taxon>
        <taxon>Endopterygota</taxon>
        <taxon>Coleoptera</taxon>
        <taxon>Polyphaga</taxon>
        <taxon>Cucujiformia</taxon>
        <taxon>Curculionidae</taxon>
        <taxon>Scolytinae</taxon>
        <taxon>Hypothenemus</taxon>
    </lineage>
</organism>
<dbReference type="SMART" id="SM00595">
    <property type="entry name" value="MADF"/>
    <property type="match status" value="1"/>
</dbReference>
<reference evidence="3 4" key="1">
    <citation type="submission" date="2024-05" db="EMBL/GenBank/DDBJ databases">
        <title>Genetic variation in Jamaican populations of the coffee berry borer (Hypothenemus hampei).</title>
        <authorList>
            <person name="Errbii M."/>
            <person name="Myrie A."/>
        </authorList>
    </citation>
    <scope>NUCLEOTIDE SEQUENCE [LARGE SCALE GENOMIC DNA]</scope>
    <source>
        <strain evidence="3">JA-Hopewell-2020-01-JO</strain>
        <tissue evidence="3">Whole body</tissue>
    </source>
</reference>
<evidence type="ECO:0000256" key="1">
    <source>
        <dbReference type="SAM" id="MobiDB-lite"/>
    </source>
</evidence>
<dbReference type="Pfam" id="PF10545">
    <property type="entry name" value="MADF_DNA_bdg"/>
    <property type="match status" value="1"/>
</dbReference>
<dbReference type="Proteomes" id="UP001566132">
    <property type="component" value="Unassembled WGS sequence"/>
</dbReference>
<feature type="compositionally biased region" description="Basic and acidic residues" evidence="1">
    <location>
        <begin position="134"/>
        <end position="143"/>
    </location>
</feature>
<name>A0ABD1E853_HYPHA</name>
<feature type="compositionally biased region" description="Polar residues" evidence="1">
    <location>
        <begin position="146"/>
        <end position="183"/>
    </location>
</feature>
<feature type="region of interest" description="Disordered" evidence="1">
    <location>
        <begin position="134"/>
        <end position="192"/>
    </location>
</feature>
<gene>
    <name evidence="3" type="ORF">ABEB36_013405</name>
</gene>
<dbReference type="PANTHER" id="PTHR21505">
    <property type="entry name" value="MADF DOMAIN-CONTAINING PROTEIN-RELATED"/>
    <property type="match status" value="1"/>
</dbReference>
<evidence type="ECO:0000259" key="2">
    <source>
        <dbReference type="PROSITE" id="PS51029"/>
    </source>
</evidence>
<accession>A0ABD1E853</accession>
<feature type="domain" description="MADF" evidence="2">
    <location>
        <begin position="14"/>
        <end position="112"/>
    </location>
</feature>
<dbReference type="InterPro" id="IPR006578">
    <property type="entry name" value="MADF-dom"/>
</dbReference>
<keyword evidence="4" id="KW-1185">Reference proteome</keyword>
<proteinExistence type="predicted"/>
<evidence type="ECO:0000313" key="3">
    <source>
        <dbReference type="EMBL" id="KAL1490760.1"/>
    </source>
</evidence>